<protein>
    <submittedName>
        <fullName evidence="2">Uncharacterized protein</fullName>
    </submittedName>
</protein>
<dbReference type="AlphaFoldDB" id="A0A9Q3DW60"/>
<dbReference type="Proteomes" id="UP000765509">
    <property type="component" value="Unassembled WGS sequence"/>
</dbReference>
<comment type="caution">
    <text evidence="2">The sequence shown here is derived from an EMBL/GenBank/DDBJ whole genome shotgun (WGS) entry which is preliminary data.</text>
</comment>
<feature type="compositionally biased region" description="Basic and acidic residues" evidence="1">
    <location>
        <begin position="1"/>
        <end position="14"/>
    </location>
</feature>
<dbReference type="EMBL" id="AVOT02020868">
    <property type="protein sequence ID" value="MBW0509302.1"/>
    <property type="molecule type" value="Genomic_DNA"/>
</dbReference>
<name>A0A9Q3DW60_9BASI</name>
<evidence type="ECO:0000313" key="3">
    <source>
        <dbReference type="Proteomes" id="UP000765509"/>
    </source>
</evidence>
<reference evidence="2" key="1">
    <citation type="submission" date="2021-03" db="EMBL/GenBank/DDBJ databases">
        <title>Draft genome sequence of rust myrtle Austropuccinia psidii MF-1, a brazilian biotype.</title>
        <authorList>
            <person name="Quecine M.C."/>
            <person name="Pachon D.M.R."/>
            <person name="Bonatelli M.L."/>
            <person name="Correr F.H."/>
            <person name="Franceschini L.M."/>
            <person name="Leite T.F."/>
            <person name="Margarido G.R.A."/>
            <person name="Almeida C.A."/>
            <person name="Ferrarezi J.A."/>
            <person name="Labate C.A."/>
        </authorList>
    </citation>
    <scope>NUCLEOTIDE SEQUENCE</scope>
    <source>
        <strain evidence="2">MF-1</strain>
    </source>
</reference>
<sequence length="126" mass="14696">MRRVDEEVVKAERTSRKKSQRYASKSLLGKPHPDERLSDKRFTALHWEEVIEAYDISHEIQNDNELADLKAEDFGDGEEINKENYCQAEGSTHLVDEDIEMQDFNSDDTLQQSQNSFFSLPNEWNS</sequence>
<evidence type="ECO:0000313" key="2">
    <source>
        <dbReference type="EMBL" id="MBW0509302.1"/>
    </source>
</evidence>
<proteinExistence type="predicted"/>
<dbReference type="OrthoDB" id="3263746at2759"/>
<keyword evidence="3" id="KW-1185">Reference proteome</keyword>
<accession>A0A9Q3DW60</accession>
<organism evidence="2 3">
    <name type="scientific">Austropuccinia psidii MF-1</name>
    <dbReference type="NCBI Taxonomy" id="1389203"/>
    <lineage>
        <taxon>Eukaryota</taxon>
        <taxon>Fungi</taxon>
        <taxon>Dikarya</taxon>
        <taxon>Basidiomycota</taxon>
        <taxon>Pucciniomycotina</taxon>
        <taxon>Pucciniomycetes</taxon>
        <taxon>Pucciniales</taxon>
        <taxon>Sphaerophragmiaceae</taxon>
        <taxon>Austropuccinia</taxon>
    </lineage>
</organism>
<evidence type="ECO:0000256" key="1">
    <source>
        <dbReference type="SAM" id="MobiDB-lite"/>
    </source>
</evidence>
<gene>
    <name evidence="2" type="ORF">O181_049017</name>
</gene>
<feature type="region of interest" description="Disordered" evidence="1">
    <location>
        <begin position="1"/>
        <end position="35"/>
    </location>
</feature>